<name>A0ABR7T833_HELCL</name>
<evidence type="ECO:0000313" key="2">
    <source>
        <dbReference type="EMBL" id="MBC9786145.1"/>
    </source>
</evidence>
<dbReference type="InterPro" id="IPR013830">
    <property type="entry name" value="SGNH_hydro"/>
</dbReference>
<evidence type="ECO:0000313" key="3">
    <source>
        <dbReference type="Proteomes" id="UP000617402"/>
    </source>
</evidence>
<dbReference type="PANTHER" id="PTHR30383">
    <property type="entry name" value="THIOESTERASE 1/PROTEASE 1/LYSOPHOSPHOLIPASE L1"/>
    <property type="match status" value="1"/>
</dbReference>
<accession>A0ABR7T833</accession>
<protein>
    <recommendedName>
        <fullName evidence="1">SGNH hydrolase-type esterase domain-containing protein</fullName>
    </recommendedName>
</protein>
<dbReference type="Pfam" id="PF13472">
    <property type="entry name" value="Lipase_GDSL_2"/>
    <property type="match status" value="1"/>
</dbReference>
<dbReference type="PANTHER" id="PTHR30383:SF5">
    <property type="entry name" value="SGNH HYDROLASE-TYPE ESTERASE DOMAIN-CONTAINING PROTEIN"/>
    <property type="match status" value="1"/>
</dbReference>
<dbReference type="InterPro" id="IPR051532">
    <property type="entry name" value="Ester_Hydrolysis_Enzymes"/>
</dbReference>
<gene>
    <name evidence="2" type="ORF">H1S01_16900</name>
</gene>
<organism evidence="2 3">
    <name type="scientific">Heliobacterium chlorum</name>
    <dbReference type="NCBI Taxonomy" id="2698"/>
    <lineage>
        <taxon>Bacteria</taxon>
        <taxon>Bacillati</taxon>
        <taxon>Bacillota</taxon>
        <taxon>Clostridia</taxon>
        <taxon>Eubacteriales</taxon>
        <taxon>Heliobacteriaceae</taxon>
        <taxon>Heliobacterium</taxon>
    </lineage>
</organism>
<proteinExistence type="predicted"/>
<dbReference type="SUPFAM" id="SSF52266">
    <property type="entry name" value="SGNH hydrolase"/>
    <property type="match status" value="1"/>
</dbReference>
<reference evidence="2 3" key="1">
    <citation type="submission" date="2020-07" db="EMBL/GenBank/DDBJ databases">
        <title>Draft whole-genome sequence of Heliobacterium chlorum DSM 3682, type strain.</title>
        <authorList>
            <person name="Kyndt J.A."/>
            <person name="Meyer T.E."/>
            <person name="Imhoff J.F."/>
        </authorList>
    </citation>
    <scope>NUCLEOTIDE SEQUENCE [LARGE SCALE GENOMIC DNA]</scope>
    <source>
        <strain evidence="2 3">DSM 3682</strain>
    </source>
</reference>
<feature type="domain" description="SGNH hydrolase-type esterase" evidence="1">
    <location>
        <begin position="13"/>
        <end position="179"/>
    </location>
</feature>
<dbReference type="RefSeq" id="WP_188041573.1">
    <property type="nucleotide sequence ID" value="NZ_JACVHF010000027.1"/>
</dbReference>
<keyword evidence="3" id="KW-1185">Reference proteome</keyword>
<dbReference type="EMBL" id="JACVHF010000027">
    <property type="protein sequence ID" value="MBC9786145.1"/>
    <property type="molecule type" value="Genomic_DNA"/>
</dbReference>
<sequence length="192" mass="21381">MENRSTQQATIYAVGDSLTWGYPYGPEYSWTAMVEAALKQPVINLGVNGATTDDMRREIINILPDVEPRSIVIVTGGANDAFEGVSPERFLRNYRDMVERIQIARCQPVIGLTLPINEDPFGERVILFRECLLDELKTEPAWKDVLVVDFFRALAAPNGVSMDPLLAEGECHPNKAGYRKMGEAAIDFFASL</sequence>
<dbReference type="Proteomes" id="UP000617402">
    <property type="component" value="Unassembled WGS sequence"/>
</dbReference>
<comment type="caution">
    <text evidence="2">The sequence shown here is derived from an EMBL/GenBank/DDBJ whole genome shotgun (WGS) entry which is preliminary data.</text>
</comment>
<evidence type="ECO:0000259" key="1">
    <source>
        <dbReference type="Pfam" id="PF13472"/>
    </source>
</evidence>
<dbReference type="InterPro" id="IPR036514">
    <property type="entry name" value="SGNH_hydro_sf"/>
</dbReference>
<dbReference type="Gene3D" id="3.40.50.1110">
    <property type="entry name" value="SGNH hydrolase"/>
    <property type="match status" value="1"/>
</dbReference>